<protein>
    <recommendedName>
        <fullName evidence="6">IS5/IS1182 family transposase</fullName>
    </recommendedName>
</protein>
<accession>A0A087RT66</accession>
<evidence type="ECO:0008006" key="6">
    <source>
        <dbReference type="Google" id="ProtNLM"/>
    </source>
</evidence>
<evidence type="ECO:0000313" key="3">
    <source>
        <dbReference type="EMBL" id="KFM17464.1"/>
    </source>
</evidence>
<evidence type="ECO:0000313" key="1">
    <source>
        <dbReference type="EMBL" id="KFM16544.1"/>
    </source>
</evidence>
<name>A0A087RT66_9ARCH</name>
<evidence type="ECO:0000313" key="5">
    <source>
        <dbReference type="Proteomes" id="UP000029383"/>
    </source>
</evidence>
<dbReference type="EMBL" id="JOTD01000046">
    <property type="protein sequence ID" value="KFM18140.1"/>
    <property type="molecule type" value="Genomic_DNA"/>
</dbReference>
<dbReference type="EMBL" id="JOTD01000071">
    <property type="protein sequence ID" value="KFM16544.1"/>
    <property type="molecule type" value="Genomic_DNA"/>
</dbReference>
<dbReference type="Proteomes" id="UP000029383">
    <property type="component" value="Unassembled WGS sequence"/>
</dbReference>
<proteinExistence type="predicted"/>
<evidence type="ECO:0000313" key="4">
    <source>
        <dbReference type="EMBL" id="KFM18140.1"/>
    </source>
</evidence>
<evidence type="ECO:0000313" key="2">
    <source>
        <dbReference type="EMBL" id="KFM16670.1"/>
    </source>
</evidence>
<keyword evidence="5" id="KW-1185">Reference proteome</keyword>
<dbReference type="AlphaFoldDB" id="A0A087RT66"/>
<feature type="non-terminal residue" evidence="2">
    <location>
        <position position="1"/>
    </location>
</feature>
<sequence>LKCGFRKMAIRYERISENYESLINIASFLMYCRVLG</sequence>
<reference evidence="2 5" key="1">
    <citation type="submission" date="2014-06" db="EMBL/GenBank/DDBJ databases">
        <authorList>
            <person name="Ngugi D.K."/>
            <person name="Blom J."/>
            <person name="Alam I."/>
            <person name="Rashid M."/>
            <person name="Baalawi W."/>
            <person name="Zhang G."/>
            <person name="Hikmawan T."/>
            <person name="Guan Y."/>
            <person name="Antunes A."/>
            <person name="Siam R."/>
            <person name="El-Dorry H."/>
            <person name="Bajic V."/>
            <person name="Stingl U."/>
        </authorList>
    </citation>
    <scope>NUCLEOTIDE SEQUENCE [LARGE SCALE GENOMIC DNA]</scope>
    <source>
        <strain evidence="2">SCGC RSA3</strain>
    </source>
</reference>
<dbReference type="EMBL" id="JOTD01000068">
    <property type="protein sequence ID" value="KFM16670.1"/>
    <property type="molecule type" value="Genomic_DNA"/>
</dbReference>
<dbReference type="EMBL" id="JOTD01000055">
    <property type="protein sequence ID" value="KFM17464.1"/>
    <property type="molecule type" value="Genomic_DNA"/>
</dbReference>
<gene>
    <name evidence="4" type="ORF">SCCGRSA3_01281</name>
    <name evidence="3" type="ORF">SCCGRSA3_01869</name>
    <name evidence="2" type="ORF">SCCGRSA3_02108</name>
    <name evidence="1" type="ORF">SCCGRSA3_02243</name>
</gene>
<comment type="caution">
    <text evidence="2">The sequence shown here is derived from an EMBL/GenBank/DDBJ whole genome shotgun (WGS) entry which is preliminary data.</text>
</comment>
<organism evidence="2 5">
    <name type="scientific">Marine Group I thaumarchaeote SCGC RSA3</name>
    <dbReference type="NCBI Taxonomy" id="1503183"/>
    <lineage>
        <taxon>Archaea</taxon>
        <taxon>Nitrososphaerota</taxon>
        <taxon>Marine Group I</taxon>
    </lineage>
</organism>